<organism evidence="3">
    <name type="scientific">Tanacetum cinerariifolium</name>
    <name type="common">Dalmatian daisy</name>
    <name type="synonym">Chrysanthemum cinerariifolium</name>
    <dbReference type="NCBI Taxonomy" id="118510"/>
    <lineage>
        <taxon>Eukaryota</taxon>
        <taxon>Viridiplantae</taxon>
        <taxon>Streptophyta</taxon>
        <taxon>Embryophyta</taxon>
        <taxon>Tracheophyta</taxon>
        <taxon>Spermatophyta</taxon>
        <taxon>Magnoliopsida</taxon>
        <taxon>eudicotyledons</taxon>
        <taxon>Gunneridae</taxon>
        <taxon>Pentapetalae</taxon>
        <taxon>asterids</taxon>
        <taxon>campanulids</taxon>
        <taxon>Asterales</taxon>
        <taxon>Asteraceae</taxon>
        <taxon>Asteroideae</taxon>
        <taxon>Anthemideae</taxon>
        <taxon>Anthemidinae</taxon>
        <taxon>Tanacetum</taxon>
    </lineage>
</organism>
<accession>A0A699GMV3</accession>
<feature type="domain" description="Reverse transcriptase Ty1/copia-type" evidence="2">
    <location>
        <begin position="707"/>
        <end position="823"/>
    </location>
</feature>
<dbReference type="EMBL" id="BKCJ010016505">
    <property type="protein sequence ID" value="GEV17536.1"/>
    <property type="molecule type" value="Genomic_DNA"/>
</dbReference>
<feature type="compositionally biased region" description="Basic and acidic residues" evidence="1">
    <location>
        <begin position="324"/>
        <end position="348"/>
    </location>
</feature>
<dbReference type="Pfam" id="PF07727">
    <property type="entry name" value="RVT_2"/>
    <property type="match status" value="1"/>
</dbReference>
<feature type="compositionally biased region" description="Basic and acidic residues" evidence="1">
    <location>
        <begin position="1241"/>
        <end position="1271"/>
    </location>
</feature>
<reference evidence="3" key="1">
    <citation type="journal article" date="2019" name="Sci. Rep.">
        <title>Draft genome of Tanacetum cinerariifolium, the natural source of mosquito coil.</title>
        <authorList>
            <person name="Yamashiro T."/>
            <person name="Shiraishi A."/>
            <person name="Satake H."/>
            <person name="Nakayama K."/>
        </authorList>
    </citation>
    <scope>NUCLEOTIDE SEQUENCE</scope>
</reference>
<proteinExistence type="predicted"/>
<name>A0A699GMV3_TANCI</name>
<sequence length="1739" mass="198784">MSTSKFSEVHNMVAFLSKPTETNAKVKSINGEEQLHAKVDGKKVVISKASIRRDLHFGDKGGVDCLPNEVIFEQLTLMGMVKHLDNVNKFLMYLRFVQVFLNNQLEEMSNHTRIYVASCHTKKIFGNMKRVRKGFSGRVTHLFPTMMLQDQEEIGEDEAVNEEMDDRLLRTATTASSLEAEQDSGDTIAQTRSENVSKFSNDPLLNRVIDLETTKITQALEIDSLKRRVKKLEKKKRSSTHGLKRLYKVGLSARVESSDDDQSLGRINDEKMFDTDVLDDEEVFAESIDVAEQAKEIITDKDIIDDITLAKDLMKIKKSTQEGSSKRASDELEQERSKKEKVEDEKESKELKKCLENIPDDGDDVTIDATPLSVKFEKVQPVDHMDSFSMHNLKTMFEHPVEDNVWKNQQGLVKVKNWKLFDPYGVHCVTMQNTLYYLLVEKMKRQQEQGELQENAVPPPNTGLFMPLKPDLSYISLEEFTSEPVVETLNAKTSEEVPKRVNTVRNKRVNTARPKVVVNTARLKVELNAVKGNMSYLIDYKEINRGYVAFGGNLKGGKTTGKGNQSNGNAGIKACDDVGKSRVEIVPGKDYILIPLWTVDPSLSLSSKSSQDAGFKPSTDVGKKVNEVPRQDNECKNQEEKDSVNNTNRVNTVSSTVNTASNEIDVVGRKLSIELLDDPDMPELEDISIFEDSNEDVFGAEANLNNLESPFQVRLVAQGHTQEEGIDYNEVFATVARIEAIRLFLAYASFKDFMVYQIDVKSDFLYGRIEGEVYVCQPPGFKDPDFSDKVYKVEKALCGLHQAPRACQDKYVIEILKKHGFLEVKNANTPMETQKPLLKDEDGEEVDVHMYRSMIGSLMYLTSSRPNINLQCVHVQDTKLIVKNINGKAHLHAKVDGKKVVSSKASIRRDLQFGDDGGVDCLPNEVIFEQPTFATTAWNEFSSTMASIIICLATNQKFNFSKYIFDSMVKHLDNVNKFLMYPRKRLFRRITPLFLTMMVQAQEEIGEGKPREMTLKYLSSTESVVDEAVNKEMDDRLVKAATTTSSLEAEQDIGVNTPRSGDDSMKLKELMKLCTNLQNKVIDLETTKITQALEIVRVESLDDDQSLEMFDMDLLDDEEVFAESVDVAKQAKEIVVDKDIIDDITLDKALMEIKSAKPNIDKVVTQEPEQERLEAEEQEQLTDAKKPKLFMEFLEKRGKFFAAKRAEEKRNRPPKKSQQRSIMCTYLKKHGRIQAQQFEEQSSKKVEAKITHKESSKRAGDKLEQETAKKQKIVDDKETTNQKQLVKIIPEEDIAIDIIPLAVKTSIIDWKIYKEGKKSYYQIIRAGKKSKNYLVFGYMLKDFNKEDVKTLWKLLKAKYKSTRPEEDYYRVLWGNLKVMFKPYTEDEVWKMQQRYKVNRKKALWGWLTLFMNSNVGEYIIFGDLNVVRCQNERSGIMFCHQSADDFNSFIDLNDLVDVHIGGRKFIRISEHGRKMAKLDRFLVSEGFNITVKIPQDFGFYMTVKDAWNHYDQPTGEKLNHIDALLDDGTFNQTLVETRIDTTKSIYDLDERSKLDEAQKIKRKWDTDEDEKSKFLHNLVKKQRHKMMVSGILKDGQWVREPGEIKKEFFDFFNAKFRKFQGARFLYPNERFKQLDSYSRVSLLSKVTLEEINNVVWLCGKDHAHGPDGFSFKTLLNLSKSNLHGIGVTSHDVSSYETNFPGCSIWSRIKNVPLLSVGYKITGFGRGIKVLEVEAKQSTN</sequence>
<evidence type="ECO:0000259" key="2">
    <source>
        <dbReference type="Pfam" id="PF07727"/>
    </source>
</evidence>
<comment type="caution">
    <text evidence="3">The sequence shown here is derived from an EMBL/GenBank/DDBJ whole genome shotgun (WGS) entry which is preliminary data.</text>
</comment>
<feature type="region of interest" description="Disordered" evidence="1">
    <location>
        <begin position="1238"/>
        <end position="1271"/>
    </location>
</feature>
<evidence type="ECO:0000313" key="3">
    <source>
        <dbReference type="EMBL" id="GEV17536.1"/>
    </source>
</evidence>
<dbReference type="InterPro" id="IPR013103">
    <property type="entry name" value="RVT_2"/>
</dbReference>
<protein>
    <submittedName>
        <fullName evidence="3">Ribonuclease H-like domain-containing protein</fullName>
    </submittedName>
</protein>
<evidence type="ECO:0000256" key="1">
    <source>
        <dbReference type="SAM" id="MobiDB-lite"/>
    </source>
</evidence>
<dbReference type="Gene3D" id="3.60.10.10">
    <property type="entry name" value="Endonuclease/exonuclease/phosphatase"/>
    <property type="match status" value="1"/>
</dbReference>
<gene>
    <name evidence="3" type="ORF">Tci_089513</name>
</gene>
<feature type="region of interest" description="Disordered" evidence="1">
    <location>
        <begin position="318"/>
        <end position="348"/>
    </location>
</feature>
<dbReference type="InterPro" id="IPR036691">
    <property type="entry name" value="Endo/exonu/phosph_ase_sf"/>
</dbReference>